<dbReference type="PROSITE" id="PS51450">
    <property type="entry name" value="LRR"/>
    <property type="match status" value="1"/>
</dbReference>
<feature type="non-terminal residue" evidence="1">
    <location>
        <position position="1"/>
    </location>
</feature>
<proteinExistence type="predicted"/>
<name>A0A171ADX8_TRIIF</name>
<reference evidence="1" key="1">
    <citation type="submission" date="2016-04" db="EMBL/GenBank/DDBJ databases">
        <authorList>
            <person name="Calderon-Fernandez G.M.Sr."/>
        </authorList>
    </citation>
    <scope>NUCLEOTIDE SEQUENCE</scope>
    <source>
        <strain evidence="1">Int1</strain>
        <tissue evidence="1">Integument</tissue>
    </source>
</reference>
<dbReference type="InterPro" id="IPR001611">
    <property type="entry name" value="Leu-rich_rpt"/>
</dbReference>
<dbReference type="Gene3D" id="3.80.10.10">
    <property type="entry name" value="Ribonuclease Inhibitor"/>
    <property type="match status" value="1"/>
</dbReference>
<organism evidence="1">
    <name type="scientific">Triatoma infestans</name>
    <name type="common">Assassin bug</name>
    <dbReference type="NCBI Taxonomy" id="30076"/>
    <lineage>
        <taxon>Eukaryota</taxon>
        <taxon>Metazoa</taxon>
        <taxon>Ecdysozoa</taxon>
        <taxon>Arthropoda</taxon>
        <taxon>Hexapoda</taxon>
        <taxon>Insecta</taxon>
        <taxon>Pterygota</taxon>
        <taxon>Neoptera</taxon>
        <taxon>Paraneoptera</taxon>
        <taxon>Hemiptera</taxon>
        <taxon>Heteroptera</taxon>
        <taxon>Panheteroptera</taxon>
        <taxon>Cimicomorpha</taxon>
        <taxon>Reduviidae</taxon>
        <taxon>Triatominae</taxon>
        <taxon>Triatoma</taxon>
    </lineage>
</organism>
<dbReference type="AlphaFoldDB" id="A0A171ADX8"/>
<sequence length="144" mass="16448">EAVKDTLERLYLSYNAIKSLSGIENLVKLNCLFMMYNELEMPEINKVVKLDSQYKELAFWGNPACGKATEMEWKDMMVTKFPTCRYLEGESRIDIRPSEIKKIAGDRPIEPAFTKEELVELDQVLTIYGIPSLEGGGDAEEDEE</sequence>
<protein>
    <submittedName>
        <fullName evidence="1">Dynein light chain axonemal-like protein</fullName>
    </submittedName>
</protein>
<accession>A0A171ADX8</accession>
<evidence type="ECO:0000313" key="1">
    <source>
        <dbReference type="EMBL" id="JAS01963.1"/>
    </source>
</evidence>
<reference evidence="1" key="2">
    <citation type="journal article" date="2017" name="J. Med. Entomol.">
        <title>Transcriptome Analysis of the Triatoma infestans (Hemiptera: Reduviidae) Integument.</title>
        <authorList>
            <person name="Calderon-Fernandez G.M."/>
            <person name="Moriconi D.E."/>
            <person name="Dulbecco A.B."/>
            <person name="Juarez M.P."/>
        </authorList>
    </citation>
    <scope>NUCLEOTIDE SEQUENCE</scope>
    <source>
        <strain evidence="1">Int1</strain>
        <tissue evidence="1">Integument</tissue>
    </source>
</reference>
<dbReference type="EMBL" id="GEMB01001185">
    <property type="protein sequence ID" value="JAS01963.1"/>
    <property type="molecule type" value="Transcribed_RNA"/>
</dbReference>
<dbReference type="SUPFAM" id="SSF52058">
    <property type="entry name" value="L domain-like"/>
    <property type="match status" value="1"/>
</dbReference>
<dbReference type="InterPro" id="IPR032675">
    <property type="entry name" value="LRR_dom_sf"/>
</dbReference>